<dbReference type="GeneID" id="41321271"/>
<dbReference type="EMBL" id="CP017686">
    <property type="protein sequence ID" value="AYQ54647.1"/>
    <property type="molecule type" value="Genomic_DNA"/>
</dbReference>
<evidence type="ECO:0000256" key="1">
    <source>
        <dbReference type="SAM" id="Phobius"/>
    </source>
</evidence>
<keyword evidence="1" id="KW-0812">Transmembrane</keyword>
<keyword evidence="1" id="KW-0472">Membrane</keyword>
<name>A0A3G3IFN8_9ARCH</name>
<dbReference type="RefSeq" id="WP_015504365.1">
    <property type="nucleotide sequence ID" value="NZ_CAYARO010000019.1"/>
</dbReference>
<feature type="transmembrane region" description="Helical" evidence="1">
    <location>
        <begin position="110"/>
        <end position="131"/>
    </location>
</feature>
<reference evidence="2 3" key="1">
    <citation type="submission" date="2016-10" db="EMBL/GenBank/DDBJ databases">
        <title>Complete genome of the TMA-utilizing, human hosted archaeon Methanomethylophilus alvus Gen. nov, sp. nov., strain Mx-05, derived from a pure culture.</title>
        <authorList>
            <person name="Brugere J.-F."/>
            <person name="Ben Hania W."/>
            <person name="Chaudhary P.P."/>
            <person name="Gaci N."/>
            <person name="Borrel G."/>
            <person name="Cao Van Tuat L."/>
            <person name="Fardeau M.-L."/>
            <person name="Harris H.M.B."/>
            <person name="O'Toole P.W."/>
            <person name="Ollivier B."/>
        </authorList>
    </citation>
    <scope>NUCLEOTIDE SEQUENCE [LARGE SCALE GENOMIC DNA]</scope>
    <source>
        <strain evidence="2 3">Mx-05</strain>
    </source>
</reference>
<gene>
    <name evidence="2" type="ORF">BKD89_02345</name>
</gene>
<feature type="transmembrane region" description="Helical" evidence="1">
    <location>
        <begin position="5"/>
        <end position="23"/>
    </location>
</feature>
<feature type="transmembrane region" description="Helical" evidence="1">
    <location>
        <begin position="29"/>
        <end position="46"/>
    </location>
</feature>
<evidence type="ECO:0000313" key="2">
    <source>
        <dbReference type="EMBL" id="AYQ54647.1"/>
    </source>
</evidence>
<feature type="transmembrane region" description="Helical" evidence="1">
    <location>
        <begin position="58"/>
        <end position="75"/>
    </location>
</feature>
<dbReference type="AlphaFoldDB" id="A0A3G3IFN8"/>
<keyword evidence="1" id="KW-1133">Transmembrane helix</keyword>
<evidence type="ECO:0000313" key="3">
    <source>
        <dbReference type="Proteomes" id="UP000273278"/>
    </source>
</evidence>
<proteinExistence type="predicted"/>
<feature type="transmembrane region" description="Helical" evidence="1">
    <location>
        <begin position="177"/>
        <end position="198"/>
    </location>
</feature>
<organism evidence="2 3">
    <name type="scientific">Methanomethylophilus alvi</name>
    <dbReference type="NCBI Taxonomy" id="1291540"/>
    <lineage>
        <taxon>Archaea</taxon>
        <taxon>Methanobacteriati</taxon>
        <taxon>Thermoplasmatota</taxon>
        <taxon>Thermoplasmata</taxon>
        <taxon>Methanomassiliicoccales</taxon>
        <taxon>Methanomethylophilaceae</taxon>
        <taxon>Methanomethylophilus</taxon>
    </lineage>
</organism>
<sequence>MKKIAAYYISIAIAVFLIALGLYEDDTVVTMYAAIALVLYAVLLYCSRDRLVDPRAPLLSAVVMMVMSFVLLYVLNFTGDIYSSYVVDADGNLEGVFSTDKKIYAHIEGVATWCISYPLAYVATMGIAVLFGSRLNRFLIGGFLVFNSEAFTSLMLVAISLFNKDQLGETFFFVDELAYLFTGLVLSLVAAVVIVRYMKGKKFVLSREYLEVSE</sequence>
<dbReference type="Proteomes" id="UP000273278">
    <property type="component" value="Chromosome"/>
</dbReference>
<feature type="transmembrane region" description="Helical" evidence="1">
    <location>
        <begin position="138"/>
        <end position="162"/>
    </location>
</feature>
<accession>A0A3G3IFN8</accession>
<protein>
    <submittedName>
        <fullName evidence="2">Uncharacterized protein</fullName>
    </submittedName>
</protein>